<name>A0A1M4PQD8_9FIRM</name>
<organism evidence="12 13">
    <name type="scientific">[Clostridium] ultunense Esp</name>
    <dbReference type="NCBI Taxonomy" id="1288971"/>
    <lineage>
        <taxon>Bacteria</taxon>
        <taxon>Bacillati</taxon>
        <taxon>Bacillota</taxon>
        <taxon>Tissierellia</taxon>
        <taxon>Tissierellales</taxon>
        <taxon>Tepidimicrobiaceae</taxon>
        <taxon>Schnuerera</taxon>
    </lineage>
</organism>
<evidence type="ECO:0000256" key="7">
    <source>
        <dbReference type="ARBA" id="ARBA00022806"/>
    </source>
</evidence>
<reference evidence="12 13" key="1">
    <citation type="submission" date="2016-11" db="EMBL/GenBank/DDBJ databases">
        <authorList>
            <person name="Manzoor S."/>
        </authorList>
    </citation>
    <scope>NUCLEOTIDE SEQUENCE [LARGE SCALE GENOMIC DNA]</scope>
    <source>
        <strain evidence="12">Clostridium ultunense strain Esp</strain>
    </source>
</reference>
<dbReference type="EMBL" id="LT669839">
    <property type="protein sequence ID" value="SHD77700.1"/>
    <property type="molecule type" value="Genomic_DNA"/>
</dbReference>
<evidence type="ECO:0000313" key="12">
    <source>
        <dbReference type="EMBL" id="SHD77700.1"/>
    </source>
</evidence>
<sequence>MKYYSHPGKLMIKHLIEVRDISKAQVPDEYREAYEIISLCHDFGKYTTYFQEYLRNKKKTNLSNHGFISAVFGGYIGLKRYGEGNILPLIIYNTILHHHGNLESFSTNLPSKFKDVLRTNFPIKVVEKIDIGYKQIENMNKNMEFIKPDMENLNFLQEFEEFILKENILENTLAKLRRLDLLSVRSLKSHQNYFIHQILYSALISADKISASNTFTPKEMYGNFETLNAIREKKFGKPTNDINQIRTKIFEKVLKKVEQNYNKSNIFSITAPTGTGKTVTGFFAALKLNEMLGGNRKIIYSLPFTSIIEQNYDVLFDIFNGVDNFQRNFSSYIIKHHNLSTVEYESEYRDYTKTEAELLIENWSSGVVVTTFVQLLETLVGSRNRMLKKFNSIKDSIIILDEIQAIDIKYFQLVDFILRKACEYLDVKIIIMTATKPLILTHALELLEDNEKYFKSFRRTRLIPRLKNITIEEFVDEFIDNLEEKSYMVVCNTIKQSLEVYRELCHLDRDVYYLSTNILPVHRRGRIKEIEERLRNEDNIILVTTQVVEAGVDLDFDIVIRDIEPIDSIIQCAGRCNRNNENKIGDVYIYSIVDETGKNFGNYVYGNSLINISKEILQNKEKIFEEEYYRIINDYFTKVKQNKSKEVSTKFIESIEVLDFSEGEYSINSFSLIQNNPGYMDVFFIYDDRAERAYENYLKLSNIKNINKKRELYLDIQRDMKDYTISIPNKYFRSFTTNNGIILLPREGIELFYDDKTGFIRDKEDECMIF</sequence>
<evidence type="ECO:0000256" key="2">
    <source>
        <dbReference type="ARBA" id="ARBA00009046"/>
    </source>
</evidence>
<comment type="similarity">
    <text evidence="2">In the central section; belongs to the CRISPR-associated helicase Cas3 family.</text>
</comment>
<keyword evidence="8" id="KW-0067">ATP-binding</keyword>
<dbReference type="SMART" id="SM00487">
    <property type="entry name" value="DEXDc"/>
    <property type="match status" value="1"/>
</dbReference>
<dbReference type="InterPro" id="IPR006483">
    <property type="entry name" value="CRISPR-assoc_Cas3_HD"/>
</dbReference>
<proteinExistence type="inferred from homology"/>
<dbReference type="AlphaFoldDB" id="A0A1M4PQD8"/>
<keyword evidence="13" id="KW-1185">Reference proteome</keyword>
<dbReference type="PROSITE" id="PS51192">
    <property type="entry name" value="HELICASE_ATP_BIND_1"/>
    <property type="match status" value="1"/>
</dbReference>
<evidence type="ECO:0000256" key="4">
    <source>
        <dbReference type="ARBA" id="ARBA00022723"/>
    </source>
</evidence>
<dbReference type="Pfam" id="PF00270">
    <property type="entry name" value="DEAD"/>
    <property type="match status" value="1"/>
</dbReference>
<keyword evidence="3" id="KW-0540">Nuclease</keyword>
<dbReference type="Gene3D" id="3.40.50.300">
    <property type="entry name" value="P-loop containing nucleotide triphosphate hydrolases"/>
    <property type="match status" value="2"/>
</dbReference>
<dbReference type="Pfam" id="PF22590">
    <property type="entry name" value="Cas3-like_C_2"/>
    <property type="match status" value="1"/>
</dbReference>
<evidence type="ECO:0000256" key="3">
    <source>
        <dbReference type="ARBA" id="ARBA00022722"/>
    </source>
</evidence>
<dbReference type="GO" id="GO:0004518">
    <property type="term" value="F:nuclease activity"/>
    <property type="evidence" value="ECO:0007669"/>
    <property type="project" value="UniProtKB-KW"/>
</dbReference>
<feature type="domain" description="HD Cas3-type" evidence="11">
    <location>
        <begin position="4"/>
        <end position="209"/>
    </location>
</feature>
<keyword evidence="6" id="KW-0378">Hydrolase</keyword>
<dbReference type="CDD" id="cd17930">
    <property type="entry name" value="DEXHc_cas3"/>
    <property type="match status" value="1"/>
</dbReference>
<feature type="domain" description="Helicase ATP-binding" evidence="10">
    <location>
        <begin position="258"/>
        <end position="454"/>
    </location>
</feature>
<dbReference type="Proteomes" id="UP000245423">
    <property type="component" value="Chromosome 1"/>
</dbReference>
<comment type="similarity">
    <text evidence="1">In the N-terminal section; belongs to the CRISPR-associated nuclease Cas3-HD family.</text>
</comment>
<dbReference type="GO" id="GO:0003724">
    <property type="term" value="F:RNA helicase activity"/>
    <property type="evidence" value="ECO:0007669"/>
    <property type="project" value="TreeGrafter"/>
</dbReference>
<dbReference type="GO" id="GO:0016787">
    <property type="term" value="F:hydrolase activity"/>
    <property type="evidence" value="ECO:0007669"/>
    <property type="project" value="UniProtKB-KW"/>
</dbReference>
<dbReference type="CDD" id="cd09641">
    <property type="entry name" value="Cas3''_I"/>
    <property type="match status" value="1"/>
</dbReference>
<accession>A0A1M4PQD8</accession>
<keyword evidence="4" id="KW-0479">Metal-binding</keyword>
<dbReference type="GO" id="GO:0046872">
    <property type="term" value="F:metal ion binding"/>
    <property type="evidence" value="ECO:0007669"/>
    <property type="project" value="UniProtKB-KW"/>
</dbReference>
<dbReference type="InterPro" id="IPR011545">
    <property type="entry name" value="DEAD/DEAH_box_helicase_dom"/>
</dbReference>
<dbReference type="InterPro" id="IPR027417">
    <property type="entry name" value="P-loop_NTPase"/>
</dbReference>
<evidence type="ECO:0000259" key="11">
    <source>
        <dbReference type="PROSITE" id="PS51643"/>
    </source>
</evidence>
<keyword evidence="7" id="KW-0347">Helicase</keyword>
<dbReference type="InterPro" id="IPR054712">
    <property type="entry name" value="Cas3-like_dom"/>
</dbReference>
<evidence type="ECO:0000256" key="5">
    <source>
        <dbReference type="ARBA" id="ARBA00022741"/>
    </source>
</evidence>
<keyword evidence="9" id="KW-0051">Antiviral defense</keyword>
<keyword evidence="5" id="KW-0547">Nucleotide-binding</keyword>
<dbReference type="GO" id="GO:0005524">
    <property type="term" value="F:ATP binding"/>
    <property type="evidence" value="ECO:0007669"/>
    <property type="project" value="UniProtKB-KW"/>
</dbReference>
<dbReference type="OrthoDB" id="9810236at2"/>
<dbReference type="RefSeq" id="WP_025641784.1">
    <property type="nucleotide sequence ID" value="NZ_LT669839.1"/>
</dbReference>
<dbReference type="Gene3D" id="1.10.3210.30">
    <property type="match status" value="1"/>
</dbReference>
<dbReference type="PANTHER" id="PTHR47963">
    <property type="entry name" value="DEAD-BOX ATP-DEPENDENT RNA HELICASE 47, MITOCHONDRIAL"/>
    <property type="match status" value="1"/>
</dbReference>
<gene>
    <name evidence="12" type="ORF">CUESP1_2346</name>
</gene>
<dbReference type="InterPro" id="IPR006474">
    <property type="entry name" value="Helicase_Cas3_CRISPR-ass_core"/>
</dbReference>
<evidence type="ECO:0000313" key="13">
    <source>
        <dbReference type="Proteomes" id="UP000245423"/>
    </source>
</evidence>
<evidence type="ECO:0000259" key="10">
    <source>
        <dbReference type="PROSITE" id="PS51192"/>
    </source>
</evidence>
<dbReference type="PANTHER" id="PTHR47963:SF9">
    <property type="entry name" value="CRISPR-ASSOCIATED ENDONUCLEASE_HELICASE CAS3"/>
    <property type="match status" value="1"/>
</dbReference>
<evidence type="ECO:0000256" key="9">
    <source>
        <dbReference type="ARBA" id="ARBA00023118"/>
    </source>
</evidence>
<protein>
    <submittedName>
        <fullName evidence="12">CRISPR-associated helicase Cas3</fullName>
    </submittedName>
</protein>
<dbReference type="SUPFAM" id="SSF52540">
    <property type="entry name" value="P-loop containing nucleoside triphosphate hydrolases"/>
    <property type="match status" value="1"/>
</dbReference>
<dbReference type="GO" id="GO:0003723">
    <property type="term" value="F:RNA binding"/>
    <property type="evidence" value="ECO:0007669"/>
    <property type="project" value="TreeGrafter"/>
</dbReference>
<dbReference type="PROSITE" id="PS51643">
    <property type="entry name" value="HD_CAS3"/>
    <property type="match status" value="1"/>
</dbReference>
<evidence type="ECO:0000256" key="1">
    <source>
        <dbReference type="ARBA" id="ARBA00006847"/>
    </source>
</evidence>
<dbReference type="InterPro" id="IPR050547">
    <property type="entry name" value="DEAD_box_RNA_helicases"/>
</dbReference>
<evidence type="ECO:0000256" key="8">
    <source>
        <dbReference type="ARBA" id="ARBA00022840"/>
    </source>
</evidence>
<dbReference type="InterPro" id="IPR038257">
    <property type="entry name" value="CRISPR-assoc_Cas3_HD_sf"/>
</dbReference>
<dbReference type="NCBIfam" id="TIGR01596">
    <property type="entry name" value="cas3_HD"/>
    <property type="match status" value="1"/>
</dbReference>
<dbReference type="GO" id="GO:0051607">
    <property type="term" value="P:defense response to virus"/>
    <property type="evidence" value="ECO:0007669"/>
    <property type="project" value="UniProtKB-KW"/>
</dbReference>
<dbReference type="NCBIfam" id="TIGR01587">
    <property type="entry name" value="cas3_core"/>
    <property type="match status" value="1"/>
</dbReference>
<dbReference type="InterPro" id="IPR014001">
    <property type="entry name" value="Helicase_ATP-bd"/>
</dbReference>
<evidence type="ECO:0000256" key="6">
    <source>
        <dbReference type="ARBA" id="ARBA00022801"/>
    </source>
</evidence>